<accession>A0A0E9U2F2</accession>
<name>A0A0E9U2F2_ANGAN</name>
<dbReference type="EMBL" id="GBXM01059265">
    <property type="protein sequence ID" value="JAH49312.1"/>
    <property type="molecule type" value="Transcribed_RNA"/>
</dbReference>
<evidence type="ECO:0000313" key="1">
    <source>
        <dbReference type="EMBL" id="JAH60089.1"/>
    </source>
</evidence>
<sequence length="17" mass="1842">MDTCFAFSQKPGGLRPS</sequence>
<reference evidence="1" key="2">
    <citation type="journal article" date="2015" name="Fish Shellfish Immunol.">
        <title>Early steps in the European eel (Anguilla anguilla)-Vibrio vulnificus interaction in the gills: Role of the RtxA13 toxin.</title>
        <authorList>
            <person name="Callol A."/>
            <person name="Pajuelo D."/>
            <person name="Ebbesson L."/>
            <person name="Teles M."/>
            <person name="MacKenzie S."/>
            <person name="Amaro C."/>
        </authorList>
    </citation>
    <scope>NUCLEOTIDE SEQUENCE</scope>
</reference>
<organism evidence="1">
    <name type="scientific">Anguilla anguilla</name>
    <name type="common">European freshwater eel</name>
    <name type="synonym">Muraena anguilla</name>
    <dbReference type="NCBI Taxonomy" id="7936"/>
    <lineage>
        <taxon>Eukaryota</taxon>
        <taxon>Metazoa</taxon>
        <taxon>Chordata</taxon>
        <taxon>Craniata</taxon>
        <taxon>Vertebrata</taxon>
        <taxon>Euteleostomi</taxon>
        <taxon>Actinopterygii</taxon>
        <taxon>Neopterygii</taxon>
        <taxon>Teleostei</taxon>
        <taxon>Anguilliformes</taxon>
        <taxon>Anguillidae</taxon>
        <taxon>Anguilla</taxon>
    </lineage>
</organism>
<dbReference type="EMBL" id="GBXM01048488">
    <property type="protein sequence ID" value="JAH60089.1"/>
    <property type="molecule type" value="Transcribed_RNA"/>
</dbReference>
<dbReference type="AlphaFoldDB" id="A0A0E9U2F2"/>
<protein>
    <submittedName>
        <fullName evidence="1">Uncharacterized protein</fullName>
    </submittedName>
</protein>
<proteinExistence type="predicted"/>
<reference evidence="1" key="1">
    <citation type="submission" date="2014-11" db="EMBL/GenBank/DDBJ databases">
        <authorList>
            <person name="Amaro Gonzalez C."/>
        </authorList>
    </citation>
    <scope>NUCLEOTIDE SEQUENCE</scope>
</reference>